<protein>
    <submittedName>
        <fullName evidence="1">Uncharacterized protein</fullName>
    </submittedName>
</protein>
<dbReference type="RefSeq" id="WP_128420702.1">
    <property type="nucleotide sequence ID" value="NZ_CP049017.1"/>
</dbReference>
<dbReference type="Proteomes" id="UP000239898">
    <property type="component" value="Unassembled WGS sequence"/>
</dbReference>
<proteinExistence type="predicted"/>
<gene>
    <name evidence="1" type="ORF">XthCFBP4691_12360</name>
</gene>
<evidence type="ECO:0000313" key="2">
    <source>
        <dbReference type="Proteomes" id="UP000239898"/>
    </source>
</evidence>
<dbReference type="EMBL" id="MIGX01000057">
    <property type="protein sequence ID" value="PPT90464.1"/>
    <property type="molecule type" value="Genomic_DNA"/>
</dbReference>
<organism evidence="1 2">
    <name type="scientific">Xanthomonas theicola</name>
    <dbReference type="NCBI Taxonomy" id="56464"/>
    <lineage>
        <taxon>Bacteria</taxon>
        <taxon>Pseudomonadati</taxon>
        <taxon>Pseudomonadota</taxon>
        <taxon>Gammaproteobacteria</taxon>
        <taxon>Lysobacterales</taxon>
        <taxon>Lysobacteraceae</taxon>
        <taxon>Xanthomonas</taxon>
    </lineage>
</organism>
<keyword evidence="2" id="KW-1185">Reference proteome</keyword>
<dbReference type="AlphaFoldDB" id="A0A2S6ZDW1"/>
<comment type="caution">
    <text evidence="1">The sequence shown here is derived from an EMBL/GenBank/DDBJ whole genome shotgun (WGS) entry which is preliminary data.</text>
</comment>
<accession>A0A2S6ZDW1</accession>
<evidence type="ECO:0000313" key="1">
    <source>
        <dbReference type="EMBL" id="PPT90464.1"/>
    </source>
</evidence>
<name>A0A2S6ZDW1_9XANT</name>
<reference evidence="1 2" key="1">
    <citation type="submission" date="2016-08" db="EMBL/GenBank/DDBJ databases">
        <title>Evolution of the type three secretion system and type three effector repertoires in Xanthomonas.</title>
        <authorList>
            <person name="Merda D."/>
            <person name="Briand M."/>
            <person name="Bosis E."/>
            <person name="Rousseau C."/>
            <person name="Portier P."/>
            <person name="Jacques M.-A."/>
            <person name="Fischer-Le Saux M."/>
        </authorList>
    </citation>
    <scope>NUCLEOTIDE SEQUENCE [LARGE SCALE GENOMIC DNA]</scope>
    <source>
        <strain evidence="1 2">CFBP 4691</strain>
    </source>
</reference>
<sequence>MIRPLAENSLSVRPIDTASSSSAAFSLDQRLLPKTDGGKEDGGIDRLYEQLKQLWQADPGIGGGDIIEFLNRFVAEDGDMPYQDVLNQTPALGQVLNKLSEEGNEGSGLYTAVYEGFGVAAVSSAVLNQFISEAILSPPSYDF</sequence>